<comment type="caution">
    <text evidence="3">The sequence shown here is derived from an EMBL/GenBank/DDBJ whole genome shotgun (WGS) entry which is preliminary data.</text>
</comment>
<dbReference type="eggNOG" id="COG0657">
    <property type="taxonomic scope" value="Bacteria"/>
</dbReference>
<dbReference type="EMBL" id="ADCX01000010">
    <property type="protein sequence ID" value="EFG26121.1"/>
    <property type="molecule type" value="Genomic_DNA"/>
</dbReference>
<dbReference type="Gene3D" id="3.40.50.1820">
    <property type="entry name" value="alpha/beta hydrolase"/>
    <property type="match status" value="1"/>
</dbReference>
<evidence type="ECO:0000256" key="1">
    <source>
        <dbReference type="ARBA" id="ARBA00022801"/>
    </source>
</evidence>
<accession>W5IGP2</accession>
<evidence type="ECO:0000313" key="3">
    <source>
        <dbReference type="EMBL" id="EFG26121.1"/>
    </source>
</evidence>
<protein>
    <recommendedName>
        <fullName evidence="2">BD-FAE-like domain-containing protein</fullName>
    </recommendedName>
</protein>
<dbReference type="InterPro" id="IPR049492">
    <property type="entry name" value="BD-FAE-like_dom"/>
</dbReference>
<gene>
    <name evidence="3" type="ORF">HMPREF9020_01200</name>
</gene>
<dbReference type="AlphaFoldDB" id="W5IGP2"/>
<evidence type="ECO:0000313" key="4">
    <source>
        <dbReference type="Proteomes" id="UP000005777"/>
    </source>
</evidence>
<dbReference type="InterPro" id="IPR050300">
    <property type="entry name" value="GDXG_lipolytic_enzyme"/>
</dbReference>
<name>W5IGP2_SCAIO</name>
<keyword evidence="1" id="KW-0378">Hydrolase</keyword>
<sequence>MHYIHEKITGIDNTQADLYGYVLDNSPEIDMNRHRPAILILPGGGYEMTSDREAEPIAIQFAAAGYQAFVLRYSVYPSIYPTSLLQVADSLALIRRNAQIWHLNPDHVALMGFSAGGHLAATLATSSGNEAIREHARDNIQVKPNALLLGYPVITTGALTHQESINHLLGAQKTNNHLLDMLSIEKHVDSNTPPIFVWHTMPDDTVPVENTLSLIQACKKAGASIEAHLFPAGGHGLALGTEETAWGGQGPLVPAIQIWPHLAIDWLNRTFES</sequence>
<dbReference type="HOGENOM" id="CLU_012494_5_1_11"/>
<dbReference type="PANTHER" id="PTHR48081:SF6">
    <property type="entry name" value="PEPTIDASE S9 PROLYL OLIGOPEPTIDASE CATALYTIC DOMAIN-CONTAINING PROTEIN"/>
    <property type="match status" value="1"/>
</dbReference>
<dbReference type="Pfam" id="PF20434">
    <property type="entry name" value="BD-FAE"/>
    <property type="match status" value="1"/>
</dbReference>
<dbReference type="RefSeq" id="WP_006293594.1">
    <property type="nucleotide sequence ID" value="NZ_GG770226.1"/>
</dbReference>
<dbReference type="Proteomes" id="UP000005777">
    <property type="component" value="Unassembled WGS sequence"/>
</dbReference>
<proteinExistence type="predicted"/>
<dbReference type="PANTHER" id="PTHR48081">
    <property type="entry name" value="AB HYDROLASE SUPERFAMILY PROTEIN C4A8.06C"/>
    <property type="match status" value="1"/>
</dbReference>
<dbReference type="GO" id="GO:0016787">
    <property type="term" value="F:hydrolase activity"/>
    <property type="evidence" value="ECO:0007669"/>
    <property type="project" value="UniProtKB-KW"/>
</dbReference>
<reference evidence="3 4" key="1">
    <citation type="submission" date="2012-01" db="EMBL/GenBank/DDBJ databases">
        <title>The Genome Sequence of Scardovia inopinata F0304.</title>
        <authorList>
            <consortium name="The Broad Institute Genome Sequencing Platform"/>
            <person name="Earl A."/>
            <person name="Ward D."/>
            <person name="Feldgarden M."/>
            <person name="Gevers D."/>
            <person name="Izard J."/>
            <person name="Baranova O.V."/>
            <person name="Blanton J.M."/>
            <person name="Tanner A.C."/>
            <person name="Dewhirst F.E."/>
            <person name="Young S.K."/>
            <person name="Zeng Q."/>
            <person name="Gargeya S."/>
            <person name="Fitzgerald M."/>
            <person name="Haas B."/>
            <person name="Abouelleil A."/>
            <person name="Alvarado L."/>
            <person name="Arachchi H.M."/>
            <person name="Berlin A."/>
            <person name="Chapman S.B."/>
            <person name="Gearin G."/>
            <person name="Goldberg J."/>
            <person name="Griggs A."/>
            <person name="Gujja S."/>
            <person name="Hansen M."/>
            <person name="Heiman D."/>
            <person name="Howarth C."/>
            <person name="Larimer J."/>
            <person name="Lui A."/>
            <person name="MacDonald P.J."/>
            <person name="McCowen C."/>
            <person name="Montmayeur A."/>
            <person name="Murphy C."/>
            <person name="Neiman D."/>
            <person name="Pearson M."/>
            <person name="Priest M."/>
            <person name="Roberts A."/>
            <person name="Saif S."/>
            <person name="Shea T."/>
            <person name="Sisk P."/>
            <person name="Stolte C."/>
            <person name="Sykes S."/>
            <person name="Wortman J."/>
            <person name="Nusbaum C."/>
            <person name="Birren B."/>
        </authorList>
    </citation>
    <scope>NUCLEOTIDE SEQUENCE [LARGE SCALE GENOMIC DNA]</scope>
    <source>
        <strain evidence="3 4">F0304</strain>
    </source>
</reference>
<evidence type="ECO:0000259" key="2">
    <source>
        <dbReference type="Pfam" id="PF20434"/>
    </source>
</evidence>
<feature type="domain" description="BD-FAE-like" evidence="2">
    <location>
        <begin position="33"/>
        <end position="215"/>
    </location>
</feature>
<organism evidence="3 4">
    <name type="scientific">Scardovia inopinata F0304</name>
    <dbReference type="NCBI Taxonomy" id="641146"/>
    <lineage>
        <taxon>Bacteria</taxon>
        <taxon>Bacillati</taxon>
        <taxon>Actinomycetota</taxon>
        <taxon>Actinomycetes</taxon>
        <taxon>Bifidobacteriales</taxon>
        <taxon>Bifidobacteriaceae</taxon>
        <taxon>Scardovia</taxon>
    </lineage>
</organism>
<keyword evidence="4" id="KW-1185">Reference proteome</keyword>
<dbReference type="InterPro" id="IPR029058">
    <property type="entry name" value="AB_hydrolase_fold"/>
</dbReference>
<dbReference type="SUPFAM" id="SSF53474">
    <property type="entry name" value="alpha/beta-Hydrolases"/>
    <property type="match status" value="1"/>
</dbReference>